<dbReference type="PANTHER" id="PTHR30624:SF0">
    <property type="entry name" value="METALLOPROTEASE SLR0863"/>
    <property type="match status" value="1"/>
</dbReference>
<feature type="domain" description="Metalloprotease TldD/E N-terminal" evidence="5">
    <location>
        <begin position="22"/>
        <end position="87"/>
    </location>
</feature>
<dbReference type="InterPro" id="IPR025502">
    <property type="entry name" value="TldD"/>
</dbReference>
<keyword evidence="4" id="KW-0482">Metalloprotease</keyword>
<dbReference type="GO" id="GO:0005829">
    <property type="term" value="C:cytosol"/>
    <property type="evidence" value="ECO:0007669"/>
    <property type="project" value="TreeGrafter"/>
</dbReference>
<proteinExistence type="inferred from homology"/>
<dbReference type="KEGG" id="ndv:NDEV_0742"/>
<dbReference type="InterPro" id="IPR045570">
    <property type="entry name" value="Metalloprtase-TldD/E_cen_dom"/>
</dbReference>
<dbReference type="Pfam" id="PF19290">
    <property type="entry name" value="PmbA_TldD_2nd"/>
    <property type="match status" value="1"/>
</dbReference>
<protein>
    <submittedName>
        <fullName evidence="8">Peptidase U62 modulator of DNA gyrase</fullName>
    </submittedName>
</protein>
<dbReference type="Pfam" id="PF01523">
    <property type="entry name" value="PmbA_TldD_1st"/>
    <property type="match status" value="1"/>
</dbReference>
<dbReference type="Gene3D" id="3.30.2290.10">
    <property type="entry name" value="PmbA/TldD superfamily"/>
    <property type="match status" value="1"/>
</dbReference>
<evidence type="ECO:0000256" key="1">
    <source>
        <dbReference type="ARBA" id="ARBA00005836"/>
    </source>
</evidence>
<dbReference type="SUPFAM" id="SSF111283">
    <property type="entry name" value="Putative modulator of DNA gyrase, PmbA/TldD"/>
    <property type="match status" value="1"/>
</dbReference>
<evidence type="ECO:0000313" key="8">
    <source>
        <dbReference type="EMBL" id="CUR51507.1"/>
    </source>
</evidence>
<organism evidence="8 9">
    <name type="scientific">Nitrosotalea devaniterrae</name>
    <dbReference type="NCBI Taxonomy" id="1078905"/>
    <lineage>
        <taxon>Archaea</taxon>
        <taxon>Nitrososphaerota</taxon>
        <taxon>Nitrososphaeria</taxon>
        <taxon>Nitrosotaleales</taxon>
        <taxon>Nitrosotaleaceae</taxon>
        <taxon>Nitrosotalea</taxon>
    </lineage>
</organism>
<keyword evidence="3" id="KW-0378">Hydrolase</keyword>
<dbReference type="InterPro" id="IPR002510">
    <property type="entry name" value="Metalloprtase-TldD/E_N"/>
</dbReference>
<dbReference type="InterPro" id="IPR036059">
    <property type="entry name" value="TldD/PmbA_sf"/>
</dbReference>
<evidence type="ECO:0000256" key="3">
    <source>
        <dbReference type="ARBA" id="ARBA00022801"/>
    </source>
</evidence>
<dbReference type="PANTHER" id="PTHR30624">
    <property type="entry name" value="UNCHARACTERIZED PROTEIN TLDD AND PMBA"/>
    <property type="match status" value="1"/>
</dbReference>
<comment type="similarity">
    <text evidence="1">Belongs to the peptidase U62 family.</text>
</comment>
<gene>
    <name evidence="8" type="ORF">NDEV_0742</name>
</gene>
<sequence length="472" mass="51930">MSLEDYADKALKVALDAGSQYCDVRAESVQATGFVIENGEVENFVSSGDSGLGIRVLVNGAWGFYSISTPKSFDDIKENILDAVQAARYYSESKKHKVKLAEVRSFTDQVNFKVTIEPDIEEMVKIGLESDKIIHDKKRIIKSSVSIHHDKFHKYFTNSEGSKITQRFDDVMANLSATAHYSGLTESVNTTEGGRGGLEMITGKNDILEVSKSISEKADALLDAKTVKEEKATVVMNPDFVALLSHEILGHPSEADRVLGKEMAWAGGAWWAGKLGTKIGSSELNVIDDPTIPSSLGWYKYDDEGVPATKKVLVEDGNLCSHMQSRETASLFDTTPNSSMRATGYSFMPLVRMACTCIAPGNWNPDEMIKDVKNGFLICNMKIPSIDMMRYNWSISCQYAQKIENGELGELLRDVIVMGNSPEFFESIDARGKDFKVRPIANCGKGDPMQIMRMGNGGPHIRGKSIVKSVAT</sequence>
<dbReference type="AlphaFoldDB" id="A0A128A2G5"/>
<evidence type="ECO:0000256" key="2">
    <source>
        <dbReference type="ARBA" id="ARBA00022670"/>
    </source>
</evidence>
<dbReference type="GO" id="GO:0006508">
    <property type="term" value="P:proteolysis"/>
    <property type="evidence" value="ECO:0007669"/>
    <property type="project" value="UniProtKB-KW"/>
</dbReference>
<evidence type="ECO:0000256" key="4">
    <source>
        <dbReference type="ARBA" id="ARBA00023049"/>
    </source>
</evidence>
<dbReference type="InterPro" id="IPR051463">
    <property type="entry name" value="Peptidase_U62_metallo"/>
</dbReference>
<evidence type="ECO:0000259" key="6">
    <source>
        <dbReference type="Pfam" id="PF19289"/>
    </source>
</evidence>
<dbReference type="InterPro" id="IPR045569">
    <property type="entry name" value="Metalloprtase-TldD/E_C"/>
</dbReference>
<evidence type="ECO:0000259" key="5">
    <source>
        <dbReference type="Pfam" id="PF01523"/>
    </source>
</evidence>
<reference evidence="9" key="1">
    <citation type="submission" date="2015-10" db="EMBL/GenBank/DDBJ databases">
        <authorList>
            <person name="Lehtovirta-Morley L.E."/>
            <person name="Vieille C."/>
        </authorList>
    </citation>
    <scope>NUCLEOTIDE SEQUENCE [LARGE SCALE GENOMIC DNA]</scope>
</reference>
<evidence type="ECO:0000313" key="9">
    <source>
        <dbReference type="Proteomes" id="UP000196239"/>
    </source>
</evidence>
<dbReference type="EMBL" id="LN890280">
    <property type="protein sequence ID" value="CUR51507.1"/>
    <property type="molecule type" value="Genomic_DNA"/>
</dbReference>
<dbReference type="GO" id="GO:0008237">
    <property type="term" value="F:metallopeptidase activity"/>
    <property type="evidence" value="ECO:0007669"/>
    <property type="project" value="UniProtKB-KW"/>
</dbReference>
<feature type="domain" description="Metalloprotease TldD/E central" evidence="7">
    <location>
        <begin position="117"/>
        <end position="222"/>
    </location>
</feature>
<keyword evidence="9" id="KW-1185">Reference proteome</keyword>
<feature type="domain" description="Metalloprotease TldD/E C-terminal" evidence="6">
    <location>
        <begin position="230"/>
        <end position="462"/>
    </location>
</feature>
<dbReference type="InterPro" id="IPR035068">
    <property type="entry name" value="TldD/PmbA_N"/>
</dbReference>
<evidence type="ECO:0000259" key="7">
    <source>
        <dbReference type="Pfam" id="PF19290"/>
    </source>
</evidence>
<accession>A0A128A2G5</accession>
<dbReference type="Pfam" id="PF19289">
    <property type="entry name" value="PmbA_TldD_3rd"/>
    <property type="match status" value="1"/>
</dbReference>
<keyword evidence="2" id="KW-0645">Protease</keyword>
<dbReference type="PIRSF" id="PIRSF004919">
    <property type="entry name" value="TldD"/>
    <property type="match status" value="1"/>
</dbReference>
<name>A0A128A2G5_9ARCH</name>
<dbReference type="Proteomes" id="UP000196239">
    <property type="component" value="Chromosome 1"/>
</dbReference>